<feature type="domain" description="F-box" evidence="1">
    <location>
        <begin position="18"/>
        <end position="49"/>
    </location>
</feature>
<dbReference type="GO" id="GO:0043161">
    <property type="term" value="P:proteasome-mediated ubiquitin-dependent protein catabolic process"/>
    <property type="evidence" value="ECO:0007669"/>
    <property type="project" value="TreeGrafter"/>
</dbReference>
<dbReference type="Gene3D" id="1.20.1280.50">
    <property type="match status" value="1"/>
</dbReference>
<keyword evidence="3" id="KW-1185">Reference proteome</keyword>
<sequence length="380" mass="42162">MSQQNAAEPEAQASIHGDVLEAILSHVPLIDLLSASQVSISWKRAVSSSLAHRNPTKPWLILHTQSSRSPHLTSMHAYDPRSHLWLEIHRPNPSSVKFASALRSSHSSLFYVLSPTSFAFSFDPLHLTWHHAVAPRVWRIDPIIALVGPRIVVAGGACDFEDDPLAVELYDPATRTWSMGPSMPEIFKDSTGSTWLSVAVDEQRMHVTEKSSGITHSFDPNAEIWYGPYDLRPDQSAYSCVIGTLQNRLIVAGLVGDMENLKSVRLWEVRGELGEEFGLTEIGEVPAEMVEKLKGENECVASISMNTMGDFLYIHNPSELAEIIVGEVVNGMCKWRSVTNVVMKDETRMQRMVVGCVDVGLGDLQKAVSENRRLAFKVHV</sequence>
<dbReference type="AlphaFoldDB" id="A0AAE1MDJ0"/>
<dbReference type="Gene3D" id="2.120.10.80">
    <property type="entry name" value="Kelch-type beta propeller"/>
    <property type="match status" value="1"/>
</dbReference>
<accession>A0AAE1MDJ0</accession>
<dbReference type="Proteomes" id="UP001293593">
    <property type="component" value="Unassembled WGS sequence"/>
</dbReference>
<dbReference type="InterPro" id="IPR050354">
    <property type="entry name" value="F-box/kelch-repeat_ARATH"/>
</dbReference>
<dbReference type="PANTHER" id="PTHR24414:SF44">
    <property type="entry name" value="F-BOX DOMAIN-CONTAINING PROTEIN"/>
    <property type="match status" value="1"/>
</dbReference>
<dbReference type="GO" id="GO:0005634">
    <property type="term" value="C:nucleus"/>
    <property type="evidence" value="ECO:0007669"/>
    <property type="project" value="TreeGrafter"/>
</dbReference>
<reference evidence="2" key="1">
    <citation type="submission" date="2023-10" db="EMBL/GenBank/DDBJ databases">
        <title>Chromosome-level genome of the transformable northern wattle, Acacia crassicarpa.</title>
        <authorList>
            <person name="Massaro I."/>
            <person name="Sinha N.R."/>
            <person name="Poethig S."/>
            <person name="Leichty A.R."/>
        </authorList>
    </citation>
    <scope>NUCLEOTIDE SEQUENCE</scope>
    <source>
        <strain evidence="2">Acra3RX</strain>
        <tissue evidence="2">Leaf</tissue>
    </source>
</reference>
<dbReference type="PANTHER" id="PTHR24414">
    <property type="entry name" value="F-BOX/KELCH-REPEAT PROTEIN SKIP4"/>
    <property type="match status" value="1"/>
</dbReference>
<evidence type="ECO:0000259" key="1">
    <source>
        <dbReference type="Pfam" id="PF00646"/>
    </source>
</evidence>
<dbReference type="SUPFAM" id="SSF81383">
    <property type="entry name" value="F-box domain"/>
    <property type="match status" value="1"/>
</dbReference>
<organism evidence="2 3">
    <name type="scientific">Acacia crassicarpa</name>
    <name type="common">northern wattle</name>
    <dbReference type="NCBI Taxonomy" id="499986"/>
    <lineage>
        <taxon>Eukaryota</taxon>
        <taxon>Viridiplantae</taxon>
        <taxon>Streptophyta</taxon>
        <taxon>Embryophyta</taxon>
        <taxon>Tracheophyta</taxon>
        <taxon>Spermatophyta</taxon>
        <taxon>Magnoliopsida</taxon>
        <taxon>eudicotyledons</taxon>
        <taxon>Gunneridae</taxon>
        <taxon>Pentapetalae</taxon>
        <taxon>rosids</taxon>
        <taxon>fabids</taxon>
        <taxon>Fabales</taxon>
        <taxon>Fabaceae</taxon>
        <taxon>Caesalpinioideae</taxon>
        <taxon>mimosoid clade</taxon>
        <taxon>Acacieae</taxon>
        <taxon>Acacia</taxon>
    </lineage>
</organism>
<dbReference type="CDD" id="cd09917">
    <property type="entry name" value="F-box_SF"/>
    <property type="match status" value="1"/>
</dbReference>
<evidence type="ECO:0000313" key="3">
    <source>
        <dbReference type="Proteomes" id="UP001293593"/>
    </source>
</evidence>
<dbReference type="Pfam" id="PF00646">
    <property type="entry name" value="F-box"/>
    <property type="match status" value="1"/>
</dbReference>
<dbReference type="GO" id="GO:0005829">
    <property type="term" value="C:cytosol"/>
    <property type="evidence" value="ECO:0007669"/>
    <property type="project" value="TreeGrafter"/>
</dbReference>
<proteinExistence type="predicted"/>
<comment type="caution">
    <text evidence="2">The sequence shown here is derived from an EMBL/GenBank/DDBJ whole genome shotgun (WGS) entry which is preliminary data.</text>
</comment>
<protein>
    <recommendedName>
        <fullName evidence="1">F-box domain-containing protein</fullName>
    </recommendedName>
</protein>
<dbReference type="InterPro" id="IPR015915">
    <property type="entry name" value="Kelch-typ_b-propeller"/>
</dbReference>
<name>A0AAE1MDJ0_9FABA</name>
<gene>
    <name evidence="2" type="ORF">QN277_004352</name>
</gene>
<dbReference type="EMBL" id="JAWXYG010000010">
    <property type="protein sequence ID" value="KAK4261340.1"/>
    <property type="molecule type" value="Genomic_DNA"/>
</dbReference>
<evidence type="ECO:0000313" key="2">
    <source>
        <dbReference type="EMBL" id="KAK4261340.1"/>
    </source>
</evidence>
<dbReference type="SUPFAM" id="SSF117281">
    <property type="entry name" value="Kelch motif"/>
    <property type="match status" value="1"/>
</dbReference>
<dbReference type="InterPro" id="IPR036047">
    <property type="entry name" value="F-box-like_dom_sf"/>
</dbReference>
<dbReference type="InterPro" id="IPR001810">
    <property type="entry name" value="F-box_dom"/>
</dbReference>